<evidence type="ECO:0000313" key="2">
    <source>
        <dbReference type="Proteomes" id="UP001595748"/>
    </source>
</evidence>
<proteinExistence type="predicted"/>
<keyword evidence="2" id="KW-1185">Reference proteome</keyword>
<sequence>MTSRPLPVINNDTLPVQPNLEWCAKGLLVLGGGTILAGQPGVSKTIHAVWLAISVALGLDFGHFHVPKARNVLYLDYDSSYAQMRPLFEAVSRGMGYQGIPDNIHFHFPGDPNCAFEDGTLPPISLSDLGEHIAATVEKYDIGLVIVDSLMQAITGDPSSAPDAKVALQQGLSPAMHRNAAILAIDHTTKAVIGNPTVPTPFGSQAKRAWCRFSVILETEEVDGRERIRWSVDKSNFRKFVPFWTELDFQDDDGQLSEVTVRFIGTATSRTVQKIKNGRDTAAQEEILRLLTESESSQLERRDIPKGGTYDRALKALVETSKISKIRHGTYSLPDTLVTEQVDHTTTPDAPG</sequence>
<dbReference type="EMBL" id="JBHRZF010000182">
    <property type="protein sequence ID" value="MFC3862223.1"/>
    <property type="molecule type" value="Genomic_DNA"/>
</dbReference>
<gene>
    <name evidence="1" type="ORF">ACFOPQ_15775</name>
</gene>
<dbReference type="RefSeq" id="WP_380079889.1">
    <property type="nucleotide sequence ID" value="NZ_JBHRZF010000182.1"/>
</dbReference>
<name>A0ABV8ADC6_9DEIO</name>
<comment type="caution">
    <text evidence="1">The sequence shown here is derived from an EMBL/GenBank/DDBJ whole genome shotgun (WGS) entry which is preliminary data.</text>
</comment>
<dbReference type="SUPFAM" id="SSF52540">
    <property type="entry name" value="P-loop containing nucleoside triphosphate hydrolases"/>
    <property type="match status" value="1"/>
</dbReference>
<organism evidence="1 2">
    <name type="scientific">Deinococcus antarcticus</name>
    <dbReference type="NCBI Taxonomy" id="1298767"/>
    <lineage>
        <taxon>Bacteria</taxon>
        <taxon>Thermotogati</taxon>
        <taxon>Deinococcota</taxon>
        <taxon>Deinococci</taxon>
        <taxon>Deinococcales</taxon>
        <taxon>Deinococcaceae</taxon>
        <taxon>Deinococcus</taxon>
    </lineage>
</organism>
<dbReference type="Proteomes" id="UP001595748">
    <property type="component" value="Unassembled WGS sequence"/>
</dbReference>
<evidence type="ECO:0000313" key="1">
    <source>
        <dbReference type="EMBL" id="MFC3862223.1"/>
    </source>
</evidence>
<dbReference type="InterPro" id="IPR027417">
    <property type="entry name" value="P-loop_NTPase"/>
</dbReference>
<protein>
    <submittedName>
        <fullName evidence="1">AAA family ATPase</fullName>
    </submittedName>
</protein>
<dbReference type="Pfam" id="PF13481">
    <property type="entry name" value="AAA_25"/>
    <property type="match status" value="1"/>
</dbReference>
<dbReference type="Gene3D" id="3.40.50.300">
    <property type="entry name" value="P-loop containing nucleotide triphosphate hydrolases"/>
    <property type="match status" value="1"/>
</dbReference>
<reference evidence="2" key="1">
    <citation type="journal article" date="2019" name="Int. J. Syst. Evol. Microbiol.">
        <title>The Global Catalogue of Microorganisms (GCM) 10K type strain sequencing project: providing services to taxonomists for standard genome sequencing and annotation.</title>
        <authorList>
            <consortium name="The Broad Institute Genomics Platform"/>
            <consortium name="The Broad Institute Genome Sequencing Center for Infectious Disease"/>
            <person name="Wu L."/>
            <person name="Ma J."/>
        </authorList>
    </citation>
    <scope>NUCLEOTIDE SEQUENCE [LARGE SCALE GENOMIC DNA]</scope>
    <source>
        <strain evidence="2">CCTCC AB 2013263</strain>
    </source>
</reference>
<accession>A0ABV8ADC6</accession>